<dbReference type="AlphaFoldDB" id="A0A852ZHT1"/>
<proteinExistence type="predicted"/>
<name>A0A852ZHT1_9ACTN</name>
<keyword evidence="2" id="KW-1185">Reference proteome</keyword>
<accession>A0A852ZHT1</accession>
<comment type="caution">
    <text evidence="1">The sequence shown here is derived from an EMBL/GenBank/DDBJ whole genome shotgun (WGS) entry which is preliminary data.</text>
</comment>
<gene>
    <name evidence="1" type="ORF">F4554_005132</name>
</gene>
<dbReference type="Proteomes" id="UP000579605">
    <property type="component" value="Unassembled WGS sequence"/>
</dbReference>
<sequence>MGLPRHLNWSAPDLTYDLADRQQRARVYEIVLREGTADDILTYIDGALLVDLWPDLVLPLDVRRAWAPLVERTHPQAA</sequence>
<organism evidence="1 2">
    <name type="scientific">Actinopolymorpha rutila</name>
    <dbReference type="NCBI Taxonomy" id="446787"/>
    <lineage>
        <taxon>Bacteria</taxon>
        <taxon>Bacillati</taxon>
        <taxon>Actinomycetota</taxon>
        <taxon>Actinomycetes</taxon>
        <taxon>Propionibacteriales</taxon>
        <taxon>Actinopolymorphaceae</taxon>
        <taxon>Actinopolymorpha</taxon>
    </lineage>
</organism>
<evidence type="ECO:0000313" key="2">
    <source>
        <dbReference type="Proteomes" id="UP000579605"/>
    </source>
</evidence>
<protein>
    <submittedName>
        <fullName evidence="1">Uncharacterized protein</fullName>
    </submittedName>
</protein>
<reference evidence="1 2" key="1">
    <citation type="submission" date="2020-07" db="EMBL/GenBank/DDBJ databases">
        <title>Sequencing the genomes of 1000 actinobacteria strains.</title>
        <authorList>
            <person name="Klenk H.-P."/>
        </authorList>
    </citation>
    <scope>NUCLEOTIDE SEQUENCE [LARGE SCALE GENOMIC DNA]</scope>
    <source>
        <strain evidence="1 2">DSM 18448</strain>
    </source>
</reference>
<evidence type="ECO:0000313" key="1">
    <source>
        <dbReference type="EMBL" id="NYH92494.1"/>
    </source>
</evidence>
<dbReference type="RefSeq" id="WP_202889461.1">
    <property type="nucleotide sequence ID" value="NZ_BAAARR010000005.1"/>
</dbReference>
<dbReference type="EMBL" id="JACBZH010000001">
    <property type="protein sequence ID" value="NYH92494.1"/>
    <property type="molecule type" value="Genomic_DNA"/>
</dbReference>